<protein>
    <recommendedName>
        <fullName evidence="2">Amidase domain-containing protein</fullName>
    </recommendedName>
</protein>
<dbReference type="Proteomes" id="UP001497472">
    <property type="component" value="Unassembled WGS sequence"/>
</dbReference>
<dbReference type="InterPro" id="IPR023631">
    <property type="entry name" value="Amidase_dom"/>
</dbReference>
<gene>
    <name evidence="3" type="ORF">LNINA_LOCUS9607</name>
</gene>
<dbReference type="Gene3D" id="3.90.1300.10">
    <property type="entry name" value="Amidase signature (AS) domain"/>
    <property type="match status" value="1"/>
</dbReference>
<dbReference type="AlphaFoldDB" id="A0AAV1JMF1"/>
<keyword evidence="1" id="KW-0472">Membrane</keyword>
<dbReference type="PANTHER" id="PTHR43372:SF1">
    <property type="entry name" value="LD38433P"/>
    <property type="match status" value="1"/>
</dbReference>
<dbReference type="SUPFAM" id="SSF75304">
    <property type="entry name" value="Amidase signature (AS) enzymes"/>
    <property type="match status" value="1"/>
</dbReference>
<name>A0AAV1JMF1_9NEOP</name>
<comment type="caution">
    <text evidence="3">The sequence shown here is derived from an EMBL/GenBank/DDBJ whole genome shotgun (WGS) entry which is preliminary data.</text>
</comment>
<keyword evidence="1" id="KW-0812">Transmembrane</keyword>
<evidence type="ECO:0000313" key="4">
    <source>
        <dbReference type="Proteomes" id="UP001497472"/>
    </source>
</evidence>
<dbReference type="PANTHER" id="PTHR43372">
    <property type="entry name" value="FATTY-ACID AMIDE HYDROLASE"/>
    <property type="match status" value="1"/>
</dbReference>
<dbReference type="InterPro" id="IPR036928">
    <property type="entry name" value="AS_sf"/>
</dbReference>
<keyword evidence="1" id="KW-1133">Transmembrane helix</keyword>
<feature type="domain" description="Amidase" evidence="2">
    <location>
        <begin position="89"/>
        <end position="208"/>
    </location>
</feature>
<accession>A0AAV1JMF1</accession>
<dbReference type="Pfam" id="PF01425">
    <property type="entry name" value="Amidase"/>
    <property type="match status" value="2"/>
</dbReference>
<feature type="transmembrane region" description="Helical" evidence="1">
    <location>
        <begin position="32"/>
        <end position="52"/>
    </location>
</feature>
<sequence length="517" mass="57283">MSTDTDKAVNKKESNKASKILKGVTINMLKQLFFCFRLYLDILIDFIFSLYWDGQRRTIPSLEKKHSLLKESATTLAAKIRTKELKARDVVSACIERIKVVNPYLNAMTDERFDDALKDAEEVDRMIENGLSEEEFKKKPFLGVPFTAKESHAVKGMLHTLGIISRRGARAQDDAECVRLLREAGAIPVAVTNVPEINKWQETRNMLFASPISICSDIGGSTRMPAFSCGLYGLNPTAGHTSLKGSVLRTGKDPSMACIGFISKHLDDLAPLTKIVAGEKAHLLALDRNINIKDIKYFYVESAKDLRVSPICSDLRKAMKRVISRLSDETVGENSPRPYYHNGLDYMYSLWRHAMTKESDCFAKLLLDNAGEANGLTELGKKLLGTSSFTLAAVIKLLDDQVLPPVDKEWADKLTLPLKDDLTTALGTNGVLLFPSAPLPAPYHYSPYLRPFNFAYWGILNVLHLPTMQIPLGLNAEGIPLGIQIVAGPRQDALCVAVAKHLHTMFGGFVAPCTVQE</sequence>
<evidence type="ECO:0000256" key="1">
    <source>
        <dbReference type="SAM" id="Phobius"/>
    </source>
</evidence>
<keyword evidence="4" id="KW-1185">Reference proteome</keyword>
<evidence type="ECO:0000259" key="2">
    <source>
        <dbReference type="Pfam" id="PF01425"/>
    </source>
</evidence>
<organism evidence="3 4">
    <name type="scientific">Leptosia nina</name>
    <dbReference type="NCBI Taxonomy" id="320188"/>
    <lineage>
        <taxon>Eukaryota</taxon>
        <taxon>Metazoa</taxon>
        <taxon>Ecdysozoa</taxon>
        <taxon>Arthropoda</taxon>
        <taxon>Hexapoda</taxon>
        <taxon>Insecta</taxon>
        <taxon>Pterygota</taxon>
        <taxon>Neoptera</taxon>
        <taxon>Endopterygota</taxon>
        <taxon>Lepidoptera</taxon>
        <taxon>Glossata</taxon>
        <taxon>Ditrysia</taxon>
        <taxon>Papilionoidea</taxon>
        <taxon>Pieridae</taxon>
        <taxon>Pierinae</taxon>
        <taxon>Leptosia</taxon>
    </lineage>
</organism>
<dbReference type="GO" id="GO:0012505">
    <property type="term" value="C:endomembrane system"/>
    <property type="evidence" value="ECO:0007669"/>
    <property type="project" value="TreeGrafter"/>
</dbReference>
<feature type="domain" description="Amidase" evidence="2">
    <location>
        <begin position="209"/>
        <end position="495"/>
    </location>
</feature>
<dbReference type="InterPro" id="IPR052739">
    <property type="entry name" value="FAAH2"/>
</dbReference>
<evidence type="ECO:0000313" key="3">
    <source>
        <dbReference type="EMBL" id="CAK1550378.1"/>
    </source>
</evidence>
<reference evidence="3 4" key="1">
    <citation type="submission" date="2023-11" db="EMBL/GenBank/DDBJ databases">
        <authorList>
            <person name="Okamura Y."/>
        </authorList>
    </citation>
    <scope>NUCLEOTIDE SEQUENCE [LARGE SCALE GENOMIC DNA]</scope>
</reference>
<proteinExistence type="predicted"/>
<dbReference type="EMBL" id="CAVLEF010000081">
    <property type="protein sequence ID" value="CAK1550378.1"/>
    <property type="molecule type" value="Genomic_DNA"/>
</dbReference>